<protein>
    <submittedName>
        <fullName evidence="1">Uncharacterized protein</fullName>
    </submittedName>
</protein>
<reference evidence="1 2" key="1">
    <citation type="submission" date="2019-02" db="EMBL/GenBank/DDBJ databases">
        <title>Deep-cultivation of Planctomycetes and their phenomic and genomic characterization uncovers novel biology.</title>
        <authorList>
            <person name="Wiegand S."/>
            <person name="Jogler M."/>
            <person name="Boedeker C."/>
            <person name="Pinto D."/>
            <person name="Vollmers J."/>
            <person name="Rivas-Marin E."/>
            <person name="Kohn T."/>
            <person name="Peeters S.H."/>
            <person name="Heuer A."/>
            <person name="Rast P."/>
            <person name="Oberbeckmann S."/>
            <person name="Bunk B."/>
            <person name="Jeske O."/>
            <person name="Meyerdierks A."/>
            <person name="Storesund J.E."/>
            <person name="Kallscheuer N."/>
            <person name="Luecker S."/>
            <person name="Lage O.M."/>
            <person name="Pohl T."/>
            <person name="Merkel B.J."/>
            <person name="Hornburger P."/>
            <person name="Mueller R.-W."/>
            <person name="Bruemmer F."/>
            <person name="Labrenz M."/>
            <person name="Spormann A.M."/>
            <person name="Op Den Camp H."/>
            <person name="Overmann J."/>
            <person name="Amann R."/>
            <person name="Jetten M.S.M."/>
            <person name="Mascher T."/>
            <person name="Medema M.H."/>
            <person name="Devos D.P."/>
            <person name="Kaster A.-K."/>
            <person name="Ovreas L."/>
            <person name="Rohde M."/>
            <person name="Galperin M.Y."/>
            <person name="Jogler C."/>
        </authorList>
    </citation>
    <scope>NUCLEOTIDE SEQUENCE [LARGE SCALE GENOMIC DNA]</scope>
    <source>
        <strain evidence="1 2">Poly41</strain>
    </source>
</reference>
<organism evidence="1 2">
    <name type="scientific">Novipirellula artificiosorum</name>
    <dbReference type="NCBI Taxonomy" id="2528016"/>
    <lineage>
        <taxon>Bacteria</taxon>
        <taxon>Pseudomonadati</taxon>
        <taxon>Planctomycetota</taxon>
        <taxon>Planctomycetia</taxon>
        <taxon>Pirellulales</taxon>
        <taxon>Pirellulaceae</taxon>
        <taxon>Novipirellula</taxon>
    </lineage>
</organism>
<dbReference type="AlphaFoldDB" id="A0A5C6CV71"/>
<accession>A0A5C6CV71</accession>
<comment type="caution">
    <text evidence="1">The sequence shown here is derived from an EMBL/GenBank/DDBJ whole genome shotgun (WGS) entry which is preliminary data.</text>
</comment>
<sequence length="153" mass="17282">MRDLSVPVANGRGQRSIEAKVQVTDELSDFQQTSQRRKIATQMRRALKVHPVSVAAIDFNVVAKHESSGTMANEINMCRGRSDTAHFSCKILGAAGKALVRRVLEAKNTEFRIRIHFGHLFHQWFINAEIRFHSMDAHEDPFVRLNAILFGGL</sequence>
<proteinExistence type="predicted"/>
<dbReference type="Proteomes" id="UP000319143">
    <property type="component" value="Unassembled WGS sequence"/>
</dbReference>
<keyword evidence="2" id="KW-1185">Reference proteome</keyword>
<dbReference type="EMBL" id="SJPV01000027">
    <property type="protein sequence ID" value="TWU28903.1"/>
    <property type="molecule type" value="Genomic_DNA"/>
</dbReference>
<evidence type="ECO:0000313" key="1">
    <source>
        <dbReference type="EMBL" id="TWU28903.1"/>
    </source>
</evidence>
<name>A0A5C6CV71_9BACT</name>
<evidence type="ECO:0000313" key="2">
    <source>
        <dbReference type="Proteomes" id="UP000319143"/>
    </source>
</evidence>
<gene>
    <name evidence="1" type="ORF">Poly41_68540</name>
</gene>